<proteinExistence type="predicted"/>
<dbReference type="EMBL" id="JAALLS010000007">
    <property type="protein sequence ID" value="NGP88033.1"/>
    <property type="molecule type" value="Genomic_DNA"/>
</dbReference>
<accession>A0A6M1T5W0</accession>
<dbReference type="AlphaFoldDB" id="A0A6M1T5W0"/>
<dbReference type="Proteomes" id="UP000479132">
    <property type="component" value="Unassembled WGS sequence"/>
</dbReference>
<sequence>MEPRQWDFIESVLDEALELPKNKRESFVCKQYSDTGLRKRILQLLNSIDQAEKNQFLEHGSSENEELWEEMNPEDLWDISGLGRPK</sequence>
<protein>
    <submittedName>
        <fullName evidence="1">Uncharacterized protein</fullName>
    </submittedName>
</protein>
<gene>
    <name evidence="1" type="ORF">G3569_06680</name>
</gene>
<dbReference type="RefSeq" id="WP_165267357.1">
    <property type="nucleotide sequence ID" value="NZ_JAALLS010000007.1"/>
</dbReference>
<reference evidence="1 2" key="1">
    <citation type="submission" date="2020-02" db="EMBL/GenBank/DDBJ databases">
        <title>Aliifodinibius halophilus 2W32, complete genome.</title>
        <authorList>
            <person name="Li Y."/>
            <person name="Wu S."/>
        </authorList>
    </citation>
    <scope>NUCLEOTIDE SEQUENCE [LARGE SCALE GENOMIC DNA]</scope>
    <source>
        <strain evidence="1 2">2W32</strain>
    </source>
</reference>
<evidence type="ECO:0000313" key="1">
    <source>
        <dbReference type="EMBL" id="NGP88033.1"/>
    </source>
</evidence>
<evidence type="ECO:0000313" key="2">
    <source>
        <dbReference type="Proteomes" id="UP000479132"/>
    </source>
</evidence>
<comment type="caution">
    <text evidence="1">The sequence shown here is derived from an EMBL/GenBank/DDBJ whole genome shotgun (WGS) entry which is preliminary data.</text>
</comment>
<name>A0A6M1T5W0_9BACT</name>
<keyword evidence="2" id="KW-1185">Reference proteome</keyword>
<organism evidence="1 2">
    <name type="scientific">Fodinibius halophilus</name>
    <dbReference type="NCBI Taxonomy" id="1736908"/>
    <lineage>
        <taxon>Bacteria</taxon>
        <taxon>Pseudomonadati</taxon>
        <taxon>Balneolota</taxon>
        <taxon>Balneolia</taxon>
        <taxon>Balneolales</taxon>
        <taxon>Balneolaceae</taxon>
        <taxon>Fodinibius</taxon>
    </lineage>
</organism>